<dbReference type="Pfam" id="PF00482">
    <property type="entry name" value="T2SSF"/>
    <property type="match status" value="1"/>
</dbReference>
<sequence>MDIESLILPGLIAMAVGLAIWGAFSLAGGQNREKKRLSQRLGNESSTEQQITDQFKPLLRVTAVSGVPQFLANKSFIQSLNRKLLQASPGSSLGKLFSLAFILAFVTFFVAFAVGGSLAVSAVGAAIAGYLPFFHLNGKCNKRQRQMADQLPEALDFLSRVLRAGHSFSTGLQMMADELPQPLAGEFRRCYDQHSLGQPLDESLKDTAGRVDNTDFSFFVTALLIQRQTGGDLSEVLGNISHMIRGRIRLQNQVRAKTAEGRFTGYILVAFPAVMFGLVYTQNPEYCHKLLTGDGRYLLGIALGLQMAGLFTIKKITTIKV</sequence>
<keyword evidence="4 6" id="KW-1133">Transmembrane helix</keyword>
<accession>A0A7M2WWR2</accession>
<proteinExistence type="predicted"/>
<feature type="transmembrane region" description="Helical" evidence="6">
    <location>
        <begin position="118"/>
        <end position="137"/>
    </location>
</feature>
<evidence type="ECO:0000256" key="4">
    <source>
        <dbReference type="ARBA" id="ARBA00022989"/>
    </source>
</evidence>
<keyword evidence="2" id="KW-1003">Cell membrane</keyword>
<evidence type="ECO:0000256" key="2">
    <source>
        <dbReference type="ARBA" id="ARBA00022475"/>
    </source>
</evidence>
<dbReference type="EMBL" id="CP063458">
    <property type="protein sequence ID" value="QOV89271.1"/>
    <property type="molecule type" value="Genomic_DNA"/>
</dbReference>
<evidence type="ECO:0000313" key="8">
    <source>
        <dbReference type="EMBL" id="QOV89271.1"/>
    </source>
</evidence>
<evidence type="ECO:0000259" key="7">
    <source>
        <dbReference type="Pfam" id="PF00482"/>
    </source>
</evidence>
<dbReference type="GO" id="GO:0005886">
    <property type="term" value="C:plasma membrane"/>
    <property type="evidence" value="ECO:0007669"/>
    <property type="project" value="UniProtKB-SubCell"/>
</dbReference>
<protein>
    <submittedName>
        <fullName evidence="8">Type II secretion system F family protein</fullName>
    </submittedName>
</protein>
<keyword evidence="5 6" id="KW-0472">Membrane</keyword>
<comment type="subcellular location">
    <subcellularLocation>
        <location evidence="1">Cell membrane</location>
        <topology evidence="1">Multi-pass membrane protein</topology>
    </subcellularLocation>
</comment>
<dbReference type="InterPro" id="IPR018076">
    <property type="entry name" value="T2SS_GspF_dom"/>
</dbReference>
<dbReference type="KEGG" id="hbs:IPV69_24195"/>
<organism evidence="8 9">
    <name type="scientific">Humisphaera borealis</name>
    <dbReference type="NCBI Taxonomy" id="2807512"/>
    <lineage>
        <taxon>Bacteria</taxon>
        <taxon>Pseudomonadati</taxon>
        <taxon>Planctomycetota</taxon>
        <taxon>Phycisphaerae</taxon>
        <taxon>Tepidisphaerales</taxon>
        <taxon>Tepidisphaeraceae</taxon>
        <taxon>Humisphaera</taxon>
    </lineage>
</organism>
<dbReference type="Proteomes" id="UP000593765">
    <property type="component" value="Chromosome"/>
</dbReference>
<feature type="transmembrane region" description="Helical" evidence="6">
    <location>
        <begin position="6"/>
        <end position="27"/>
    </location>
</feature>
<evidence type="ECO:0000256" key="5">
    <source>
        <dbReference type="ARBA" id="ARBA00023136"/>
    </source>
</evidence>
<feature type="domain" description="Type II secretion system protein GspF" evidence="7">
    <location>
        <begin position="155"/>
        <end position="280"/>
    </location>
</feature>
<dbReference type="RefSeq" id="WP_206292303.1">
    <property type="nucleotide sequence ID" value="NZ_CP063458.1"/>
</dbReference>
<feature type="transmembrane region" description="Helical" evidence="6">
    <location>
        <begin position="92"/>
        <end position="112"/>
    </location>
</feature>
<dbReference type="InterPro" id="IPR042094">
    <property type="entry name" value="T2SS_GspF_sf"/>
</dbReference>
<evidence type="ECO:0000313" key="9">
    <source>
        <dbReference type="Proteomes" id="UP000593765"/>
    </source>
</evidence>
<gene>
    <name evidence="8" type="ORF">IPV69_24195</name>
</gene>
<name>A0A7M2WWR2_9BACT</name>
<keyword evidence="3 6" id="KW-0812">Transmembrane</keyword>
<evidence type="ECO:0000256" key="3">
    <source>
        <dbReference type="ARBA" id="ARBA00022692"/>
    </source>
</evidence>
<dbReference type="PANTHER" id="PTHR35007:SF1">
    <property type="entry name" value="PILUS ASSEMBLY PROTEIN"/>
    <property type="match status" value="1"/>
</dbReference>
<keyword evidence="9" id="KW-1185">Reference proteome</keyword>
<dbReference type="Gene3D" id="1.20.81.30">
    <property type="entry name" value="Type II secretion system (T2SS), domain F"/>
    <property type="match status" value="1"/>
</dbReference>
<feature type="transmembrane region" description="Helical" evidence="6">
    <location>
        <begin position="263"/>
        <end position="283"/>
    </location>
</feature>
<dbReference type="PANTHER" id="PTHR35007">
    <property type="entry name" value="INTEGRAL MEMBRANE PROTEIN-RELATED"/>
    <property type="match status" value="1"/>
</dbReference>
<evidence type="ECO:0000256" key="1">
    <source>
        <dbReference type="ARBA" id="ARBA00004651"/>
    </source>
</evidence>
<reference evidence="8 9" key="1">
    <citation type="submission" date="2020-10" db="EMBL/GenBank/DDBJ databases">
        <title>Wide distribution of Phycisphaera-like planctomycetes from WD2101 soil group in peatlands and genome analysis of the first cultivated representative.</title>
        <authorList>
            <person name="Dedysh S.N."/>
            <person name="Beletsky A.V."/>
            <person name="Ivanova A."/>
            <person name="Kulichevskaya I.S."/>
            <person name="Suzina N.E."/>
            <person name="Philippov D.A."/>
            <person name="Rakitin A.L."/>
            <person name="Mardanov A.V."/>
            <person name="Ravin N.V."/>
        </authorList>
    </citation>
    <scope>NUCLEOTIDE SEQUENCE [LARGE SCALE GENOMIC DNA]</scope>
    <source>
        <strain evidence="8 9">M1803</strain>
    </source>
</reference>
<feature type="transmembrane region" description="Helical" evidence="6">
    <location>
        <begin position="295"/>
        <end position="313"/>
    </location>
</feature>
<evidence type="ECO:0000256" key="6">
    <source>
        <dbReference type="SAM" id="Phobius"/>
    </source>
</evidence>
<dbReference type="AlphaFoldDB" id="A0A7M2WWR2"/>